<protein>
    <submittedName>
        <fullName evidence="3">DNA/RNA non-specific endonuclease</fullName>
    </submittedName>
</protein>
<keyword evidence="3" id="KW-0255">Endonuclease</keyword>
<dbReference type="Gene3D" id="3.40.570.10">
    <property type="entry name" value="Extracellular Endonuclease, subunit A"/>
    <property type="match status" value="1"/>
</dbReference>
<dbReference type="RefSeq" id="WP_377484398.1">
    <property type="nucleotide sequence ID" value="NZ_JBHUOX010000007.1"/>
</dbReference>
<sequence>MMRFRHLSYFVFIWIISVSCQQTEVIPRISLEEEQMLLGNPSGASSDVRNTNNYLITRPQFALSYSKSRGTPNWVSWHVSKDWLGNAPRQDNFRSDVTLPEGWYRVKASSYSGSGFDRGHNTPSADRTKTVEDNAATFLMTNMIPQAPKNNQETWANLEDYTRELVQAGQEVYVIMGSYGTGGTGSNGGTVNNIDEGRLTVPSRIWKVVVVLPEGNDDLSRINANTRVIAVNTPNTQSVRTDWASYRTTVDAIEKATGYDLLSAVPTDIQEVLESRVDKDPVR</sequence>
<reference evidence="4" key="1">
    <citation type="journal article" date="2019" name="Int. J. Syst. Evol. Microbiol.">
        <title>The Global Catalogue of Microorganisms (GCM) 10K type strain sequencing project: providing services to taxonomists for standard genome sequencing and annotation.</title>
        <authorList>
            <consortium name="The Broad Institute Genomics Platform"/>
            <consortium name="The Broad Institute Genome Sequencing Center for Infectious Disease"/>
            <person name="Wu L."/>
            <person name="Ma J."/>
        </authorList>
    </citation>
    <scope>NUCLEOTIDE SEQUENCE [LARGE SCALE GENOMIC DNA]</scope>
    <source>
        <strain evidence="4">KCTC 23984</strain>
    </source>
</reference>
<dbReference type="InterPro" id="IPR020821">
    <property type="entry name" value="ENPP1-3/EXOG-like_nuc-like"/>
</dbReference>
<dbReference type="EMBL" id="JBHUOX010000007">
    <property type="protein sequence ID" value="MFD3000893.1"/>
    <property type="molecule type" value="Genomic_DNA"/>
</dbReference>
<dbReference type="InterPro" id="IPR044929">
    <property type="entry name" value="DNA/RNA_non-sp_Endonuclease_sf"/>
</dbReference>
<name>A0ABW6BST1_9BACT</name>
<keyword evidence="3" id="KW-0378">Hydrolase</keyword>
<dbReference type="PANTHER" id="PTHR13966">
    <property type="entry name" value="ENDONUCLEASE RELATED"/>
    <property type="match status" value="1"/>
</dbReference>
<proteinExistence type="predicted"/>
<keyword evidence="4" id="KW-1185">Reference proteome</keyword>
<organism evidence="3 4">
    <name type="scientific">Pontibacter toksunensis</name>
    <dbReference type="NCBI Taxonomy" id="1332631"/>
    <lineage>
        <taxon>Bacteria</taxon>
        <taxon>Pseudomonadati</taxon>
        <taxon>Bacteroidota</taxon>
        <taxon>Cytophagia</taxon>
        <taxon>Cytophagales</taxon>
        <taxon>Hymenobacteraceae</taxon>
        <taxon>Pontibacter</taxon>
    </lineage>
</organism>
<dbReference type="InterPro" id="IPR044925">
    <property type="entry name" value="His-Me_finger_sf"/>
</dbReference>
<dbReference type="GO" id="GO:0004519">
    <property type="term" value="F:endonuclease activity"/>
    <property type="evidence" value="ECO:0007669"/>
    <property type="project" value="UniProtKB-KW"/>
</dbReference>
<dbReference type="InterPro" id="IPR040255">
    <property type="entry name" value="Non-specific_endonuclease"/>
</dbReference>
<dbReference type="InterPro" id="IPR001604">
    <property type="entry name" value="Endo_G_ENPP1-like_dom"/>
</dbReference>
<comment type="caution">
    <text evidence="3">The sequence shown here is derived from an EMBL/GenBank/DDBJ whole genome shotgun (WGS) entry which is preliminary data.</text>
</comment>
<dbReference type="SUPFAM" id="SSF54060">
    <property type="entry name" value="His-Me finger endonucleases"/>
    <property type="match status" value="1"/>
</dbReference>
<evidence type="ECO:0000259" key="1">
    <source>
        <dbReference type="SMART" id="SM00477"/>
    </source>
</evidence>
<dbReference type="SMART" id="SM00477">
    <property type="entry name" value="NUC"/>
    <property type="match status" value="1"/>
</dbReference>
<gene>
    <name evidence="3" type="ORF">ACFS7Z_11010</name>
</gene>
<keyword evidence="3" id="KW-0540">Nuclease</keyword>
<accession>A0ABW6BST1</accession>
<evidence type="ECO:0000313" key="4">
    <source>
        <dbReference type="Proteomes" id="UP001597641"/>
    </source>
</evidence>
<feature type="domain" description="ENPP1-3/EXOG-like endonuclease/phosphodiesterase" evidence="1">
    <location>
        <begin position="58"/>
        <end position="268"/>
    </location>
</feature>
<evidence type="ECO:0000259" key="2">
    <source>
        <dbReference type="SMART" id="SM00892"/>
    </source>
</evidence>
<dbReference type="PROSITE" id="PS51257">
    <property type="entry name" value="PROKAR_LIPOPROTEIN"/>
    <property type="match status" value="1"/>
</dbReference>
<dbReference type="PANTHER" id="PTHR13966:SF5">
    <property type="entry name" value="ENDONUCLEASE G, MITOCHONDRIAL"/>
    <property type="match status" value="1"/>
</dbReference>
<dbReference type="CDD" id="cd00091">
    <property type="entry name" value="NUC"/>
    <property type="match status" value="1"/>
</dbReference>
<dbReference type="Pfam" id="PF01223">
    <property type="entry name" value="Endonuclease_NS"/>
    <property type="match status" value="1"/>
</dbReference>
<feature type="domain" description="DNA/RNA non-specific endonuclease/pyrophosphatase/phosphodiesterase" evidence="2">
    <location>
        <begin position="57"/>
        <end position="268"/>
    </location>
</feature>
<evidence type="ECO:0000313" key="3">
    <source>
        <dbReference type="EMBL" id="MFD3000893.1"/>
    </source>
</evidence>
<dbReference type="Proteomes" id="UP001597641">
    <property type="component" value="Unassembled WGS sequence"/>
</dbReference>
<dbReference type="SMART" id="SM00892">
    <property type="entry name" value="Endonuclease_NS"/>
    <property type="match status" value="1"/>
</dbReference>